<name>A0AAD9GR01_9STRA</name>
<dbReference type="Gene3D" id="3.40.50.80">
    <property type="entry name" value="Nucleotide-binding domain of ferredoxin-NADP reductase (FNR) module"/>
    <property type="match status" value="1"/>
</dbReference>
<keyword evidence="2" id="KW-1185">Reference proteome</keyword>
<dbReference type="Proteomes" id="UP001259832">
    <property type="component" value="Unassembled WGS sequence"/>
</dbReference>
<accession>A0AAD9GR01</accession>
<sequence length="150" mass="17207">MRSVITWLHEECCSTSRDLKRAPFVWSVSDSEVLKALIPDEHLENESGNVFYRRKSSSSVDLSGTSNLDYYVRQQESNIDVHDTNGRVHYGVLPRIDDVLRNDAILTGHNRVAVVVRGSNYFRIDAVAACIEFSKELKISFDVHIERFEF</sequence>
<organism evidence="1 2">
    <name type="scientific">Phytophthora citrophthora</name>
    <dbReference type="NCBI Taxonomy" id="4793"/>
    <lineage>
        <taxon>Eukaryota</taxon>
        <taxon>Sar</taxon>
        <taxon>Stramenopiles</taxon>
        <taxon>Oomycota</taxon>
        <taxon>Peronosporomycetes</taxon>
        <taxon>Peronosporales</taxon>
        <taxon>Peronosporaceae</taxon>
        <taxon>Phytophthora</taxon>
    </lineage>
</organism>
<gene>
    <name evidence="1" type="ORF">P3T76_006132</name>
</gene>
<dbReference type="AlphaFoldDB" id="A0AAD9GR01"/>
<dbReference type="EMBL" id="JASMQC010000009">
    <property type="protein sequence ID" value="KAK1942633.1"/>
    <property type="molecule type" value="Genomic_DNA"/>
</dbReference>
<evidence type="ECO:0000313" key="2">
    <source>
        <dbReference type="Proteomes" id="UP001259832"/>
    </source>
</evidence>
<proteinExistence type="predicted"/>
<comment type="caution">
    <text evidence="1">The sequence shown here is derived from an EMBL/GenBank/DDBJ whole genome shotgun (WGS) entry which is preliminary data.</text>
</comment>
<dbReference type="InterPro" id="IPR039261">
    <property type="entry name" value="FNR_nucleotide-bd"/>
</dbReference>
<reference evidence="1" key="1">
    <citation type="submission" date="2023-08" db="EMBL/GenBank/DDBJ databases">
        <title>Reference Genome Resource for the Citrus Pathogen Phytophthora citrophthora.</title>
        <authorList>
            <person name="Moller H."/>
            <person name="Coetzee B."/>
            <person name="Rose L.J."/>
            <person name="Van Niekerk J.M."/>
        </authorList>
    </citation>
    <scope>NUCLEOTIDE SEQUENCE</scope>
    <source>
        <strain evidence="1">STE-U-9442</strain>
    </source>
</reference>
<protein>
    <submittedName>
        <fullName evidence="1">Uncharacterized protein</fullName>
    </submittedName>
</protein>
<evidence type="ECO:0000313" key="1">
    <source>
        <dbReference type="EMBL" id="KAK1942633.1"/>
    </source>
</evidence>